<dbReference type="PANTHER" id="PTHR11795">
    <property type="entry name" value="BRANCHED-CHAIN AMINO ACID TRANSPORT SYSTEM PERMEASE PROTEIN LIVH"/>
    <property type="match status" value="1"/>
</dbReference>
<feature type="transmembrane region" description="Helical" evidence="9">
    <location>
        <begin position="6"/>
        <end position="30"/>
    </location>
</feature>
<evidence type="ECO:0000256" key="1">
    <source>
        <dbReference type="ARBA" id="ARBA00004651"/>
    </source>
</evidence>
<dbReference type="Proteomes" id="UP000403266">
    <property type="component" value="Unassembled WGS sequence"/>
</dbReference>
<evidence type="ECO:0000256" key="7">
    <source>
        <dbReference type="ARBA" id="ARBA00023136"/>
    </source>
</evidence>
<dbReference type="GO" id="GO:0006865">
    <property type="term" value="P:amino acid transport"/>
    <property type="evidence" value="ECO:0007669"/>
    <property type="project" value="UniProtKB-KW"/>
</dbReference>
<feature type="transmembrane region" description="Helical" evidence="9">
    <location>
        <begin position="216"/>
        <end position="233"/>
    </location>
</feature>
<proteinExistence type="inferred from homology"/>
<evidence type="ECO:0000256" key="3">
    <source>
        <dbReference type="ARBA" id="ARBA00022475"/>
    </source>
</evidence>
<dbReference type="InterPro" id="IPR052157">
    <property type="entry name" value="BCAA_transport_permease"/>
</dbReference>
<sequence length="307" mass="32686">MQLLAELLMVGTVAGVKVGIAALGFALIFFTTREMHFAFGALCVFGAYVCFWVVTAFAESTFGVFLGIVAALTATAAVSVALHRFLYLKLRSVMPVLMASLGTGIVLENVLQIIATPDVSIVRFPSITQIISIGGLRIRALDLGVLVLFAVIAVALDLFLNRTRVGQGLSATIEDPEMAELVGIRTSLMRVGAYAAGACLGAASGVIMLFDTGVKPANGFIILLYALIVTIVSRGNLRAVAAWSVLFGVARSLWSWQFATDYTDLAVFAIMVTYLMVRDYSARYQKISVKPARSKLSSSVAPAKQGG</sequence>
<accession>A0A5N7M9V3</accession>
<evidence type="ECO:0000256" key="4">
    <source>
        <dbReference type="ARBA" id="ARBA00022692"/>
    </source>
</evidence>
<evidence type="ECO:0000313" key="11">
    <source>
        <dbReference type="Proteomes" id="UP000403266"/>
    </source>
</evidence>
<dbReference type="CDD" id="cd06582">
    <property type="entry name" value="TM_PBP1_LivH_like"/>
    <property type="match status" value="1"/>
</dbReference>
<keyword evidence="3" id="KW-1003">Cell membrane</keyword>
<evidence type="ECO:0000313" key="10">
    <source>
        <dbReference type="EMBL" id="MPR23665.1"/>
    </source>
</evidence>
<dbReference type="GO" id="GO:0005886">
    <property type="term" value="C:plasma membrane"/>
    <property type="evidence" value="ECO:0007669"/>
    <property type="project" value="UniProtKB-SubCell"/>
</dbReference>
<dbReference type="EMBL" id="VOSK01000001">
    <property type="protein sequence ID" value="MPR23665.1"/>
    <property type="molecule type" value="Genomic_DNA"/>
</dbReference>
<dbReference type="OrthoDB" id="7264436at2"/>
<evidence type="ECO:0000256" key="5">
    <source>
        <dbReference type="ARBA" id="ARBA00022970"/>
    </source>
</evidence>
<evidence type="ECO:0000256" key="2">
    <source>
        <dbReference type="ARBA" id="ARBA00022448"/>
    </source>
</evidence>
<feature type="transmembrane region" description="Helical" evidence="9">
    <location>
        <begin position="37"/>
        <end position="58"/>
    </location>
</feature>
<keyword evidence="6 9" id="KW-1133">Transmembrane helix</keyword>
<dbReference type="GO" id="GO:0022857">
    <property type="term" value="F:transmembrane transporter activity"/>
    <property type="evidence" value="ECO:0007669"/>
    <property type="project" value="InterPro"/>
</dbReference>
<evidence type="ECO:0000256" key="9">
    <source>
        <dbReference type="SAM" id="Phobius"/>
    </source>
</evidence>
<keyword evidence="7 9" id="KW-0472">Membrane</keyword>
<gene>
    <name evidence="10" type="ORF">FS320_00105</name>
</gene>
<keyword evidence="5" id="KW-0029">Amino-acid transport</keyword>
<name>A0A5N7M9V3_9HYPH</name>
<keyword evidence="4 9" id="KW-0812">Transmembrane</keyword>
<dbReference type="Pfam" id="PF02653">
    <property type="entry name" value="BPD_transp_2"/>
    <property type="match status" value="1"/>
</dbReference>
<organism evidence="10 11">
    <name type="scientific">Microvirga tunisiensis</name>
    <dbReference type="NCBI Taxonomy" id="2108360"/>
    <lineage>
        <taxon>Bacteria</taxon>
        <taxon>Pseudomonadati</taxon>
        <taxon>Pseudomonadota</taxon>
        <taxon>Alphaproteobacteria</taxon>
        <taxon>Hyphomicrobiales</taxon>
        <taxon>Methylobacteriaceae</taxon>
        <taxon>Microvirga</taxon>
    </lineage>
</organism>
<dbReference type="RefSeq" id="WP_152708582.1">
    <property type="nucleotide sequence ID" value="NZ_VOSJ01000001.1"/>
</dbReference>
<reference evidence="10 11" key="1">
    <citation type="journal article" date="2019" name="Syst. Appl. Microbiol.">
        <title>Microvirga tunisiensis sp. nov., a root nodule symbiotic bacterium isolated from Lupinus micranthus and L. luteus grown in Northern Tunisia.</title>
        <authorList>
            <person name="Msaddak A."/>
            <person name="Rejili M."/>
            <person name="Duran D."/>
            <person name="Mars M."/>
            <person name="Palacios J.M."/>
            <person name="Ruiz-Argueso T."/>
            <person name="Rey L."/>
            <person name="Imperial J."/>
        </authorList>
    </citation>
    <scope>NUCLEOTIDE SEQUENCE [LARGE SCALE GENOMIC DNA]</scope>
    <source>
        <strain evidence="10 11">Lmie10</strain>
    </source>
</reference>
<evidence type="ECO:0000256" key="6">
    <source>
        <dbReference type="ARBA" id="ARBA00022989"/>
    </source>
</evidence>
<comment type="similarity">
    <text evidence="8">Belongs to the binding-protein-dependent transport system permease family. LivHM subfamily.</text>
</comment>
<feature type="transmembrane region" description="Helical" evidence="9">
    <location>
        <begin position="93"/>
        <end position="115"/>
    </location>
</feature>
<keyword evidence="11" id="KW-1185">Reference proteome</keyword>
<dbReference type="InterPro" id="IPR001851">
    <property type="entry name" value="ABC_transp_permease"/>
</dbReference>
<feature type="transmembrane region" description="Helical" evidence="9">
    <location>
        <begin position="191"/>
        <end position="210"/>
    </location>
</feature>
<feature type="transmembrane region" description="Helical" evidence="9">
    <location>
        <begin position="143"/>
        <end position="160"/>
    </location>
</feature>
<dbReference type="PANTHER" id="PTHR11795:SF445">
    <property type="entry name" value="AMINO ACID ABC TRANSPORTER PERMEASE PROTEIN"/>
    <property type="match status" value="1"/>
</dbReference>
<protein>
    <submittedName>
        <fullName evidence="10">Branched-chain amino acid ABC transporter permease</fullName>
    </submittedName>
</protein>
<comment type="subcellular location">
    <subcellularLocation>
        <location evidence="1">Cell membrane</location>
        <topology evidence="1">Multi-pass membrane protein</topology>
    </subcellularLocation>
</comment>
<feature type="transmembrane region" description="Helical" evidence="9">
    <location>
        <begin position="64"/>
        <end position="86"/>
    </location>
</feature>
<comment type="caution">
    <text evidence="10">The sequence shown here is derived from an EMBL/GenBank/DDBJ whole genome shotgun (WGS) entry which is preliminary data.</text>
</comment>
<evidence type="ECO:0000256" key="8">
    <source>
        <dbReference type="ARBA" id="ARBA00037998"/>
    </source>
</evidence>
<dbReference type="AlphaFoldDB" id="A0A5N7M9V3"/>
<keyword evidence="2" id="KW-0813">Transport</keyword>